<dbReference type="AlphaFoldDB" id="E8ZGW7"/>
<dbReference type="HOGENOM" id="CLU_096783_0_0_14"/>
<dbReference type="Proteomes" id="UP000008637">
    <property type="component" value="Chromosome"/>
</dbReference>
<organism evidence="1 2">
    <name type="scientific">Mycoplasma haemofelis (strain Langford 1)</name>
    <name type="common">Haemobartonella felis</name>
    <dbReference type="NCBI Taxonomy" id="941640"/>
    <lineage>
        <taxon>Bacteria</taxon>
        <taxon>Bacillati</taxon>
        <taxon>Mycoplasmatota</taxon>
        <taxon>Mollicutes</taxon>
        <taxon>Mycoplasmataceae</taxon>
        <taxon>Mycoplasma</taxon>
    </lineage>
</organism>
<sequence length="224" mass="24826">MGKGAYLALGTAGAGGLGAGGLIASKPWQSTSKEVPKVVASIKDKYSVALLDPTKDETIWIKKYDVLKSSSPNNLTLQEALKKSKDPNKNEEEAKRLMKEGCKEIYESKIDDSKSFSDFRQLCSKNNEDASKAGDWNTDDVTTSNNKWDKALKKLKEHNIDTNDELDSLLVALKESIGANQTTTFDQALRTKVKDWCTNARGEMFEGENSIKFKNQETFCKVIS</sequence>
<name>E8ZGW7_MYCHL</name>
<dbReference type="EMBL" id="FR773153">
    <property type="protein sequence ID" value="CBY92388.1"/>
    <property type="molecule type" value="Genomic_DNA"/>
</dbReference>
<accession>E8ZGW7</accession>
<evidence type="ECO:0000313" key="2">
    <source>
        <dbReference type="Proteomes" id="UP000008637"/>
    </source>
</evidence>
<gene>
    <name evidence="1" type="ordered locus">HF1_03800</name>
</gene>
<dbReference type="OrthoDB" id="9829360at2"/>
<protein>
    <submittedName>
        <fullName evidence="1">Uncharacterized protein</fullName>
    </submittedName>
</protein>
<keyword evidence="2" id="KW-1185">Reference proteome</keyword>
<reference evidence="1 2" key="1">
    <citation type="journal article" date="2011" name="J. Bacteriol.">
        <title>Complete genome sequence of Mycoplasma haemofelis, a hemotropic mycoplasma.</title>
        <authorList>
            <person name="Barker E.N."/>
            <person name="Helps C.R."/>
            <person name="Peters I.R."/>
            <person name="Darby A.C."/>
            <person name="Radford A.D."/>
            <person name="Tasker S."/>
        </authorList>
    </citation>
    <scope>NUCLEOTIDE SEQUENCE [LARGE SCALE GENOMIC DNA]</scope>
    <source>
        <strain evidence="1 2">Langford 1</strain>
    </source>
</reference>
<evidence type="ECO:0000313" key="1">
    <source>
        <dbReference type="EMBL" id="CBY92388.1"/>
    </source>
</evidence>
<proteinExistence type="predicted"/>
<dbReference type="KEGG" id="mha:HF1_03800"/>